<keyword evidence="10" id="KW-1185">Reference proteome</keyword>
<dbReference type="InterPro" id="IPR050297">
    <property type="entry name" value="LipidA_mod_glycosyltrf_83"/>
</dbReference>
<evidence type="ECO:0000256" key="8">
    <source>
        <dbReference type="SAM" id="Phobius"/>
    </source>
</evidence>
<dbReference type="GO" id="GO:0005886">
    <property type="term" value="C:plasma membrane"/>
    <property type="evidence" value="ECO:0007669"/>
    <property type="project" value="UniProtKB-SubCell"/>
</dbReference>
<name>A0A212QQL5_9CHLR</name>
<organism evidence="9 10">
    <name type="scientific">Thermoflexus hugenholtzii JAD2</name>
    <dbReference type="NCBI Taxonomy" id="877466"/>
    <lineage>
        <taxon>Bacteria</taxon>
        <taxon>Bacillati</taxon>
        <taxon>Chloroflexota</taxon>
        <taxon>Thermoflexia</taxon>
        <taxon>Thermoflexales</taxon>
        <taxon>Thermoflexaceae</taxon>
        <taxon>Thermoflexus</taxon>
    </lineage>
</organism>
<feature type="transmembrane region" description="Helical" evidence="8">
    <location>
        <begin position="74"/>
        <end position="94"/>
    </location>
</feature>
<keyword evidence="6 8" id="KW-1133">Transmembrane helix</keyword>
<feature type="transmembrane region" description="Helical" evidence="8">
    <location>
        <begin position="126"/>
        <end position="144"/>
    </location>
</feature>
<dbReference type="Proteomes" id="UP000197025">
    <property type="component" value="Unassembled WGS sequence"/>
</dbReference>
<evidence type="ECO:0000256" key="5">
    <source>
        <dbReference type="ARBA" id="ARBA00022692"/>
    </source>
</evidence>
<dbReference type="AlphaFoldDB" id="A0A212QQL5"/>
<dbReference type="InParanoid" id="A0A212QQL5"/>
<dbReference type="GO" id="GO:0016763">
    <property type="term" value="F:pentosyltransferase activity"/>
    <property type="evidence" value="ECO:0007669"/>
    <property type="project" value="TreeGrafter"/>
</dbReference>
<evidence type="ECO:0008006" key="11">
    <source>
        <dbReference type="Google" id="ProtNLM"/>
    </source>
</evidence>
<keyword evidence="7 8" id="KW-0472">Membrane</keyword>
<accession>A0A212QQL5</accession>
<feature type="transmembrane region" description="Helical" evidence="8">
    <location>
        <begin position="315"/>
        <end position="332"/>
    </location>
</feature>
<dbReference type="GO" id="GO:0009103">
    <property type="term" value="P:lipopolysaccharide biosynthetic process"/>
    <property type="evidence" value="ECO:0007669"/>
    <property type="project" value="UniProtKB-ARBA"/>
</dbReference>
<sequence>MTGLPSRLLRTIAHGLWAAVLLAYLAYALIFGIYAAALFRFPFDYDQGEGFELLDAIYFSRGQWPYRDIESYPFYASNYPPLFHLLAVPLVWIFGPRLIAGRLLSTAATLALAAAVGLAVRRWTGRWALAGWAGGMVLASNYVYHIGPLSRSHMMMVLFETLAVLALARADGFPDRRALIWGSLALMAAGWTKQHALITVLAVLAYLFLRDPRRAMGWALGFAGANLVLFFLVNWATQGYWWLHIIEANINEYDYRQAFFLYGQWFRLHAVVLILALSLVLYELYFDRLSLFSVWAVFAAAGGALAGKWGAGESYFITAVVAGILAAARFLSRLEGWTGRAVTDLAVPLALLLQAALVFHLPTDHPLTRPVARLLGLEGVRYVDRVGYTQLGHLPTAEDLHNGWKVVAYVRSAPGPALTEEASWALWADKEPVTNPTQLLNLYKNGQLNPEPLIRMIREQQFGVVVLRAQFYPQPVLDAIGQAYRPIDDVPVNGFLYRILAPRERSAAP</sequence>
<feature type="transmembrane region" description="Helical" evidence="8">
    <location>
        <begin position="179"/>
        <end position="209"/>
    </location>
</feature>
<evidence type="ECO:0000256" key="4">
    <source>
        <dbReference type="ARBA" id="ARBA00022679"/>
    </source>
</evidence>
<comment type="subcellular location">
    <subcellularLocation>
        <location evidence="1">Cell membrane</location>
        <topology evidence="1">Multi-pass membrane protein</topology>
    </subcellularLocation>
</comment>
<keyword evidence="5 8" id="KW-0812">Transmembrane</keyword>
<evidence type="ECO:0000256" key="6">
    <source>
        <dbReference type="ARBA" id="ARBA00022989"/>
    </source>
</evidence>
<keyword evidence="4" id="KW-0808">Transferase</keyword>
<evidence type="ECO:0000256" key="1">
    <source>
        <dbReference type="ARBA" id="ARBA00004651"/>
    </source>
</evidence>
<dbReference type="EMBL" id="FYEK01000018">
    <property type="protein sequence ID" value="SNB61759.1"/>
    <property type="molecule type" value="Genomic_DNA"/>
</dbReference>
<feature type="transmembrane region" description="Helical" evidence="8">
    <location>
        <begin position="216"/>
        <end position="236"/>
    </location>
</feature>
<proteinExistence type="predicted"/>
<dbReference type="PANTHER" id="PTHR33908">
    <property type="entry name" value="MANNOSYLTRANSFERASE YKCB-RELATED"/>
    <property type="match status" value="1"/>
</dbReference>
<protein>
    <recommendedName>
        <fullName evidence="11">Glycosyltransferase RgtA/B/C/D-like domain-containing protein</fullName>
    </recommendedName>
</protein>
<dbReference type="PANTHER" id="PTHR33908:SF11">
    <property type="entry name" value="MEMBRANE PROTEIN"/>
    <property type="match status" value="1"/>
</dbReference>
<evidence type="ECO:0000256" key="7">
    <source>
        <dbReference type="ARBA" id="ARBA00023136"/>
    </source>
</evidence>
<evidence type="ECO:0000313" key="10">
    <source>
        <dbReference type="Proteomes" id="UP000197025"/>
    </source>
</evidence>
<keyword evidence="3" id="KW-0328">Glycosyltransferase</keyword>
<feature type="transmembrane region" description="Helical" evidence="8">
    <location>
        <begin position="101"/>
        <end position="120"/>
    </location>
</feature>
<gene>
    <name evidence="9" type="ORF">SAMN02746019_00003920</name>
</gene>
<evidence type="ECO:0000256" key="3">
    <source>
        <dbReference type="ARBA" id="ARBA00022676"/>
    </source>
</evidence>
<evidence type="ECO:0000256" key="2">
    <source>
        <dbReference type="ARBA" id="ARBA00022475"/>
    </source>
</evidence>
<evidence type="ECO:0000313" key="9">
    <source>
        <dbReference type="EMBL" id="SNB61759.1"/>
    </source>
</evidence>
<feature type="transmembrane region" description="Helical" evidence="8">
    <location>
        <begin position="289"/>
        <end position="309"/>
    </location>
</feature>
<keyword evidence="2" id="KW-1003">Cell membrane</keyword>
<reference evidence="10" key="1">
    <citation type="submission" date="2017-06" db="EMBL/GenBank/DDBJ databases">
        <authorList>
            <person name="Varghese N."/>
            <person name="Submissions S."/>
        </authorList>
    </citation>
    <scope>NUCLEOTIDE SEQUENCE [LARGE SCALE GENOMIC DNA]</scope>
    <source>
        <strain evidence="10">JAD2</strain>
    </source>
</reference>
<feature type="transmembrane region" description="Helical" evidence="8">
    <location>
        <begin position="12"/>
        <end position="37"/>
    </location>
</feature>
<feature type="transmembrane region" description="Helical" evidence="8">
    <location>
        <begin position="265"/>
        <end position="282"/>
    </location>
</feature>